<dbReference type="EMBL" id="FOMX01000025">
    <property type="protein sequence ID" value="SFF00699.1"/>
    <property type="molecule type" value="Genomic_DNA"/>
</dbReference>
<sequence length="376" mass="40734">MVDGITPERVREIVAMADQPVLRNLLITRGYHRLTLAMAQVLGEGDFAWPIFAVWASKQAGQFIREEELGAGVSALLAARMPAALGSVALRAPIRRALAQIARHVMGGNTIVFAELGEAFAAFSAAFAEPAGRTEERLADVVAQFSEGPSLPDVVTIAADGTLERRQQGGQTMIREALAYYYSALHERRPAVRAELVLLANGLCGLHEQTRLQPYIAGALAAPLTELPGAEDGPIGAALAAMVRRAATELMMTMALPGQVLRLGFDLPAPPGQPLWPDELARLEHPRLLQLAEELGAYEARERGLGLADRVEDWLQLGGPEVQGSGADDWSRLGDRMRYIFEYFRSRQRDASLLASPFSAEQEQDMLAGRVPVGPL</sequence>
<keyword evidence="2" id="KW-1185">Reference proteome</keyword>
<evidence type="ECO:0000313" key="2">
    <source>
        <dbReference type="Proteomes" id="UP000199400"/>
    </source>
</evidence>
<accession>A0A1I2F6U5</accession>
<dbReference type="RefSeq" id="WP_096330961.1">
    <property type="nucleotide sequence ID" value="NZ_FOMX01000025.1"/>
</dbReference>
<dbReference type="Proteomes" id="UP000199400">
    <property type="component" value="Unassembled WGS sequence"/>
</dbReference>
<dbReference type="OrthoDB" id="257464at2"/>
<dbReference type="AlphaFoldDB" id="A0A1I2F6U5"/>
<name>A0A1I2F6U5_9BACT</name>
<dbReference type="STRING" id="54.SAMN02745121_06468"/>
<reference evidence="2" key="1">
    <citation type="submission" date="2016-10" db="EMBL/GenBank/DDBJ databases">
        <authorList>
            <person name="Varghese N."/>
            <person name="Submissions S."/>
        </authorList>
    </citation>
    <scope>NUCLEOTIDE SEQUENCE [LARGE SCALE GENOMIC DNA]</scope>
    <source>
        <strain evidence="2">ATCC 25963</strain>
    </source>
</reference>
<organism evidence="1 2">
    <name type="scientific">Nannocystis exedens</name>
    <dbReference type="NCBI Taxonomy" id="54"/>
    <lineage>
        <taxon>Bacteria</taxon>
        <taxon>Pseudomonadati</taxon>
        <taxon>Myxococcota</taxon>
        <taxon>Polyangia</taxon>
        <taxon>Nannocystales</taxon>
        <taxon>Nannocystaceae</taxon>
        <taxon>Nannocystis</taxon>
    </lineage>
</organism>
<protein>
    <submittedName>
        <fullName evidence="1">Uncharacterized protein</fullName>
    </submittedName>
</protein>
<proteinExistence type="predicted"/>
<evidence type="ECO:0000313" key="1">
    <source>
        <dbReference type="EMBL" id="SFF00699.1"/>
    </source>
</evidence>
<gene>
    <name evidence="1" type="ORF">SAMN02745121_06468</name>
</gene>